<evidence type="ECO:0000313" key="2">
    <source>
        <dbReference type="Proteomes" id="UP000814140"/>
    </source>
</evidence>
<protein>
    <submittedName>
        <fullName evidence="1">Uncharacterized protein</fullName>
    </submittedName>
</protein>
<name>A0ACB8SSY2_9AGAM</name>
<keyword evidence="2" id="KW-1185">Reference proteome</keyword>
<dbReference type="Proteomes" id="UP000814140">
    <property type="component" value="Unassembled WGS sequence"/>
</dbReference>
<evidence type="ECO:0000313" key="1">
    <source>
        <dbReference type="EMBL" id="KAI0059623.1"/>
    </source>
</evidence>
<organism evidence="1 2">
    <name type="scientific">Artomyces pyxidatus</name>
    <dbReference type="NCBI Taxonomy" id="48021"/>
    <lineage>
        <taxon>Eukaryota</taxon>
        <taxon>Fungi</taxon>
        <taxon>Dikarya</taxon>
        <taxon>Basidiomycota</taxon>
        <taxon>Agaricomycotina</taxon>
        <taxon>Agaricomycetes</taxon>
        <taxon>Russulales</taxon>
        <taxon>Auriscalpiaceae</taxon>
        <taxon>Artomyces</taxon>
    </lineage>
</organism>
<dbReference type="EMBL" id="MU277225">
    <property type="protein sequence ID" value="KAI0059623.1"/>
    <property type="molecule type" value="Genomic_DNA"/>
</dbReference>
<reference evidence="1" key="1">
    <citation type="submission" date="2021-03" db="EMBL/GenBank/DDBJ databases">
        <authorList>
            <consortium name="DOE Joint Genome Institute"/>
            <person name="Ahrendt S."/>
            <person name="Looney B.P."/>
            <person name="Miyauchi S."/>
            <person name="Morin E."/>
            <person name="Drula E."/>
            <person name="Courty P.E."/>
            <person name="Chicoki N."/>
            <person name="Fauchery L."/>
            <person name="Kohler A."/>
            <person name="Kuo A."/>
            <person name="Labutti K."/>
            <person name="Pangilinan J."/>
            <person name="Lipzen A."/>
            <person name="Riley R."/>
            <person name="Andreopoulos W."/>
            <person name="He G."/>
            <person name="Johnson J."/>
            <person name="Barry K.W."/>
            <person name="Grigoriev I.V."/>
            <person name="Nagy L."/>
            <person name="Hibbett D."/>
            <person name="Henrissat B."/>
            <person name="Matheny P.B."/>
            <person name="Labbe J."/>
            <person name="Martin F."/>
        </authorList>
    </citation>
    <scope>NUCLEOTIDE SEQUENCE</scope>
    <source>
        <strain evidence="1">HHB10654</strain>
    </source>
</reference>
<comment type="caution">
    <text evidence="1">The sequence shown here is derived from an EMBL/GenBank/DDBJ whole genome shotgun (WGS) entry which is preliminary data.</text>
</comment>
<reference evidence="1" key="2">
    <citation type="journal article" date="2022" name="New Phytol.">
        <title>Evolutionary transition to the ectomycorrhizal habit in the genomes of a hyperdiverse lineage of mushroom-forming fungi.</title>
        <authorList>
            <person name="Looney B."/>
            <person name="Miyauchi S."/>
            <person name="Morin E."/>
            <person name="Drula E."/>
            <person name="Courty P.E."/>
            <person name="Kohler A."/>
            <person name="Kuo A."/>
            <person name="LaButti K."/>
            <person name="Pangilinan J."/>
            <person name="Lipzen A."/>
            <person name="Riley R."/>
            <person name="Andreopoulos W."/>
            <person name="He G."/>
            <person name="Johnson J."/>
            <person name="Nolan M."/>
            <person name="Tritt A."/>
            <person name="Barry K.W."/>
            <person name="Grigoriev I.V."/>
            <person name="Nagy L.G."/>
            <person name="Hibbett D."/>
            <person name="Henrissat B."/>
            <person name="Matheny P.B."/>
            <person name="Labbe J."/>
            <person name="Martin F.M."/>
        </authorList>
    </citation>
    <scope>NUCLEOTIDE SEQUENCE</scope>
    <source>
        <strain evidence="1">HHB10654</strain>
    </source>
</reference>
<sequence length="431" mass="48522">MSGETTTGLSLVLSSGPLNDQGLRVVQLPPETLDTCASRDAFKPKVRKNCSCGQVTYCSDKCQKDGWAAHKPSCVPTDQIDFLAFHHLLACLVEKSHNHRIKHRHKALTKTIINNPARTLFPDGWEAVPVILRTRPSKPLSDPFVPDAHWWPGGPSPRIRRKLCHRIRREGFVLPILTAVCFALLAEVYTASCSPEESPKRRLRLRYSTAPVADFGICAGQARVKPHDKLVYIDEDTHVETHGQDRDDHYWIYFRTTRGENIVLDCAMFTFKLNVVVLPGEFAPRSYGPPSFNNSHTERARRSVLRDAALQEAARRSGTQEGFTAEDVEALVTFMRELAHGEVTTTERQLVAALMREHVSTLRGVLLNEEWKKYPARPEIAVMLDDPVELLLQETEQESEDFLAKKILKDKKRATAKARLNLLGCAVVESC</sequence>
<proteinExistence type="predicted"/>
<gene>
    <name evidence="1" type="ORF">BV25DRAFT_1918403</name>
</gene>
<accession>A0ACB8SSY2</accession>